<proteinExistence type="predicted"/>
<organism evidence="10 11">
    <name type="scientific">Elsinoe batatas</name>
    <dbReference type="NCBI Taxonomy" id="2601811"/>
    <lineage>
        <taxon>Eukaryota</taxon>
        <taxon>Fungi</taxon>
        <taxon>Dikarya</taxon>
        <taxon>Ascomycota</taxon>
        <taxon>Pezizomycotina</taxon>
        <taxon>Dothideomycetes</taxon>
        <taxon>Dothideomycetidae</taxon>
        <taxon>Myriangiales</taxon>
        <taxon>Elsinoaceae</taxon>
        <taxon>Elsinoe</taxon>
    </lineage>
</organism>
<feature type="transmembrane region" description="Helical" evidence="8">
    <location>
        <begin position="95"/>
        <end position="113"/>
    </location>
</feature>
<comment type="subcellular location">
    <subcellularLocation>
        <location evidence="1">Membrane</location>
        <topology evidence="1">Multi-pass membrane protein</topology>
    </subcellularLocation>
</comment>
<keyword evidence="3" id="KW-0249">Electron transport</keyword>
<evidence type="ECO:0000313" key="10">
    <source>
        <dbReference type="EMBL" id="KAG8626122.1"/>
    </source>
</evidence>
<keyword evidence="5" id="KW-0560">Oxidoreductase</keyword>
<evidence type="ECO:0000256" key="5">
    <source>
        <dbReference type="ARBA" id="ARBA00023002"/>
    </source>
</evidence>
<protein>
    <recommendedName>
        <fullName evidence="9">Ferric oxidoreductase domain-containing protein</fullName>
    </recommendedName>
</protein>
<feature type="transmembrane region" description="Helical" evidence="8">
    <location>
        <begin position="45"/>
        <end position="63"/>
    </location>
</feature>
<name>A0A8K0KZ73_9PEZI</name>
<dbReference type="CDD" id="cd06186">
    <property type="entry name" value="NOX_Duox_like_FAD_NADP"/>
    <property type="match status" value="1"/>
</dbReference>
<dbReference type="InterPro" id="IPR013130">
    <property type="entry name" value="Fe3_Rdtase_TM_dom"/>
</dbReference>
<feature type="transmembrane region" description="Helical" evidence="8">
    <location>
        <begin position="133"/>
        <end position="156"/>
    </location>
</feature>
<keyword evidence="6" id="KW-0406">Ion transport</keyword>
<evidence type="ECO:0000256" key="4">
    <source>
        <dbReference type="ARBA" id="ARBA00022989"/>
    </source>
</evidence>
<keyword evidence="2 8" id="KW-0812">Transmembrane</keyword>
<dbReference type="OrthoDB" id="10006946at2759"/>
<dbReference type="Gene3D" id="3.40.50.80">
    <property type="entry name" value="Nucleotide-binding domain of ferredoxin-NADP reductase (FNR) module"/>
    <property type="match status" value="1"/>
</dbReference>
<dbReference type="Pfam" id="PF01794">
    <property type="entry name" value="Ferric_reduct"/>
    <property type="match status" value="1"/>
</dbReference>
<evidence type="ECO:0000256" key="8">
    <source>
        <dbReference type="SAM" id="Phobius"/>
    </source>
</evidence>
<dbReference type="SUPFAM" id="SSF52343">
    <property type="entry name" value="Ferredoxin reductase-like, C-terminal NADP-linked domain"/>
    <property type="match status" value="1"/>
</dbReference>
<dbReference type="EMBL" id="JAESVG020000007">
    <property type="protein sequence ID" value="KAG8626122.1"/>
    <property type="molecule type" value="Genomic_DNA"/>
</dbReference>
<accession>A0A8K0KZ73</accession>
<dbReference type="PANTHER" id="PTHR11972:SF69">
    <property type="entry name" value="FERRIC REDUCTION OXIDASE 6-RELATED"/>
    <property type="match status" value="1"/>
</dbReference>
<evidence type="ECO:0000256" key="2">
    <source>
        <dbReference type="ARBA" id="ARBA00022692"/>
    </source>
</evidence>
<keyword evidence="11" id="KW-1185">Reference proteome</keyword>
<evidence type="ECO:0000256" key="1">
    <source>
        <dbReference type="ARBA" id="ARBA00004141"/>
    </source>
</evidence>
<dbReference type="GO" id="GO:0016491">
    <property type="term" value="F:oxidoreductase activity"/>
    <property type="evidence" value="ECO:0007669"/>
    <property type="project" value="UniProtKB-KW"/>
</dbReference>
<dbReference type="Proteomes" id="UP000809789">
    <property type="component" value="Unassembled WGS sequence"/>
</dbReference>
<keyword evidence="7 8" id="KW-0472">Membrane</keyword>
<evidence type="ECO:0000313" key="11">
    <source>
        <dbReference type="Proteomes" id="UP000809789"/>
    </source>
</evidence>
<comment type="caution">
    <text evidence="10">The sequence shown here is derived from an EMBL/GenBank/DDBJ whole genome shotgun (WGS) entry which is preliminary data.</text>
</comment>
<feature type="transmembrane region" description="Helical" evidence="8">
    <location>
        <begin position="235"/>
        <end position="255"/>
    </location>
</feature>
<evidence type="ECO:0000259" key="9">
    <source>
        <dbReference type="Pfam" id="PF01794"/>
    </source>
</evidence>
<sequence length="617" mass="68533">MNDTTLLAVSALTLIASCGLSIGLTYLPCYSAICVEEFFPYNVRIHIASYYTILSLILLSLVLRRTNAKVKHVLDAYVSTRPLPLTTSRLTIGDIFLAGAIALLLGGALGYFVRDQLHFYHARAIAADDISNGYMRLAAVGFTGHLTDVLMGLIVLPISRTSVLSRTLQISPGSLLTFHQWIGYLFFLVVTLHTVFFYAWVPIFALAHEDSALKEAFAIDNPTVSHSESVRRGPYSMSVLASGMLSFIIFVAIIINSLPAARRKRYNVFYITHGSSILFFIFTCMHASTDFYMLLPGLVLWLLDWSLRIRGLSTSIDVQLQAEGNGWYRITLPIESLSKSTRKALVSADRYPLTSWYLNAPAISKWQIHPFTPARQRSSTLSEDALSNAVVFLWRVPNMSRKEKKQAKEWTTRLTALITESVEGGQEADISVQNEQRRSIGINLRLEGPYPLSHRPFERYSHVVCVVGGTGITGALSLAERFIELGRTDRLGSDGNSAGCVTSRMTVTWTLKEAEDADLTDVKDLLRLAQEVGLSLTIRKHLTGPGKQRLDIKSSIEDFLHVSHGEKDSSDDTMSTWVYLSGPVKLMEAGETACIGLKKARADGADSLEWYCARWDV</sequence>
<dbReference type="PANTHER" id="PTHR11972">
    <property type="entry name" value="NADPH OXIDASE"/>
    <property type="match status" value="1"/>
</dbReference>
<reference evidence="10" key="1">
    <citation type="submission" date="2021-07" db="EMBL/GenBank/DDBJ databases">
        <title>Elsinoe batatas strain:CRI-CJ2 Genome sequencing and assembly.</title>
        <authorList>
            <person name="Huang L."/>
        </authorList>
    </citation>
    <scope>NUCLEOTIDE SEQUENCE</scope>
    <source>
        <strain evidence="10">CRI-CJ2</strain>
    </source>
</reference>
<dbReference type="AlphaFoldDB" id="A0A8K0KZ73"/>
<evidence type="ECO:0000256" key="3">
    <source>
        <dbReference type="ARBA" id="ARBA00022982"/>
    </source>
</evidence>
<dbReference type="InterPro" id="IPR039261">
    <property type="entry name" value="FNR_nucleotide-bd"/>
</dbReference>
<gene>
    <name evidence="10" type="ORF">KVT40_006523</name>
</gene>
<feature type="domain" description="Ferric oxidoreductase" evidence="9">
    <location>
        <begin position="143"/>
        <end position="284"/>
    </location>
</feature>
<feature type="transmembrane region" description="Helical" evidence="8">
    <location>
        <begin position="181"/>
        <end position="201"/>
    </location>
</feature>
<evidence type="ECO:0000256" key="6">
    <source>
        <dbReference type="ARBA" id="ARBA00023065"/>
    </source>
</evidence>
<feature type="transmembrane region" description="Helical" evidence="8">
    <location>
        <begin position="267"/>
        <end position="285"/>
    </location>
</feature>
<keyword evidence="6" id="KW-0813">Transport</keyword>
<dbReference type="GO" id="GO:0006811">
    <property type="term" value="P:monoatomic ion transport"/>
    <property type="evidence" value="ECO:0007669"/>
    <property type="project" value="UniProtKB-KW"/>
</dbReference>
<dbReference type="InterPro" id="IPR050369">
    <property type="entry name" value="RBOH/FRE"/>
</dbReference>
<keyword evidence="4 8" id="KW-1133">Transmembrane helix</keyword>
<dbReference type="GO" id="GO:0005886">
    <property type="term" value="C:plasma membrane"/>
    <property type="evidence" value="ECO:0007669"/>
    <property type="project" value="TreeGrafter"/>
</dbReference>
<evidence type="ECO:0000256" key="7">
    <source>
        <dbReference type="ARBA" id="ARBA00023136"/>
    </source>
</evidence>